<comment type="caution">
    <text evidence="3">The sequence shown here is derived from an EMBL/GenBank/DDBJ whole genome shotgun (WGS) entry which is preliminary data.</text>
</comment>
<dbReference type="PANTHER" id="PTHR11102">
    <property type="entry name" value="SEL-1-LIKE PROTEIN"/>
    <property type="match status" value="1"/>
</dbReference>
<dbReference type="InterPro" id="IPR011990">
    <property type="entry name" value="TPR-like_helical_dom_sf"/>
</dbReference>
<dbReference type="PANTHER" id="PTHR11102:SF160">
    <property type="entry name" value="ERAD-ASSOCIATED E3 UBIQUITIN-PROTEIN LIGASE COMPONENT HRD3"/>
    <property type="match status" value="1"/>
</dbReference>
<accession>A0AAD4DL45</accession>
<comment type="similarity">
    <text evidence="1">Belongs to the sel-1 family.</text>
</comment>
<dbReference type="InterPro" id="IPR050767">
    <property type="entry name" value="Sel1_AlgK"/>
</dbReference>
<dbReference type="Pfam" id="PF08238">
    <property type="entry name" value="Sel1"/>
    <property type="match status" value="7"/>
</dbReference>
<name>A0AAD4DL45_9FUNG</name>
<evidence type="ECO:0000313" key="3">
    <source>
        <dbReference type="EMBL" id="KAG0281039.1"/>
    </source>
</evidence>
<reference evidence="3" key="1">
    <citation type="journal article" date="2020" name="Fungal Divers.">
        <title>Resolving the Mortierellaceae phylogeny through synthesis of multi-gene phylogenetics and phylogenomics.</title>
        <authorList>
            <person name="Vandepol N."/>
            <person name="Liber J."/>
            <person name="Desiro A."/>
            <person name="Na H."/>
            <person name="Kennedy M."/>
            <person name="Barry K."/>
            <person name="Grigoriev I.V."/>
            <person name="Miller A.N."/>
            <person name="O'Donnell K."/>
            <person name="Stajich J.E."/>
            <person name="Bonito G."/>
        </authorList>
    </citation>
    <scope>NUCLEOTIDE SEQUENCE</scope>
    <source>
        <strain evidence="3">NRRL 28262</strain>
    </source>
</reference>
<evidence type="ECO:0000256" key="1">
    <source>
        <dbReference type="ARBA" id="ARBA00038101"/>
    </source>
</evidence>
<sequence length="501" mass="55187">MPQDDNTQELIQPIRSVNKSTPPTAILPATAEEIFYIDCHIDPTTRKQFVLWDDILQAFKDAEQVRDKARVVPFLKGSDFRILEPRRIAALPNIVLDVVVGGQIETDATPLPPRNTPLVAVPASPLEEGEEDKEGDDVATATVGRNPAYGLLEEAIENYTHIDRPPPTGRGPHTLGDTEVPSTKDGIPAPPKSGDGRTPPLRAPHTTITDVPSVKDLTQTIISASHGDKNDQVALGDMYQDGRGVQRDYQAAMDWYLKAAEQGDAIGQRKVGVLYDKALGVAQSYSTAMTWYLKAAEQGDAISQRKIGAHYDLGLGVKQDYSIALDWYLKAAEGGDADAQCNVGYFHEHGQGVPQDSSKALEGYLKASHQNLARAQFNIGVMYARGRHFPQNYIQAMEWYLKAANQGYAVAQVNIGVFYEQGFGVSQDYAQAADWYFRAAAQGHVVAQHNIGVLFERGRGLPQDYSKAMEWYQKAAEKGHPGSRERMVALKEQGILRRLFN</sequence>
<dbReference type="EMBL" id="JAAAIL010000035">
    <property type="protein sequence ID" value="KAG0281039.1"/>
    <property type="molecule type" value="Genomic_DNA"/>
</dbReference>
<dbReference type="Gene3D" id="1.25.40.10">
    <property type="entry name" value="Tetratricopeptide repeat domain"/>
    <property type="match status" value="2"/>
</dbReference>
<dbReference type="SUPFAM" id="SSF81901">
    <property type="entry name" value="HCP-like"/>
    <property type="match status" value="2"/>
</dbReference>
<dbReference type="InterPro" id="IPR006597">
    <property type="entry name" value="Sel1-like"/>
</dbReference>
<evidence type="ECO:0000313" key="4">
    <source>
        <dbReference type="Proteomes" id="UP001194580"/>
    </source>
</evidence>
<dbReference type="Proteomes" id="UP001194580">
    <property type="component" value="Unassembled WGS sequence"/>
</dbReference>
<feature type="region of interest" description="Disordered" evidence="2">
    <location>
        <begin position="161"/>
        <end position="208"/>
    </location>
</feature>
<evidence type="ECO:0008006" key="5">
    <source>
        <dbReference type="Google" id="ProtNLM"/>
    </source>
</evidence>
<dbReference type="AlphaFoldDB" id="A0AAD4DL45"/>
<protein>
    <recommendedName>
        <fullName evidence="5">HCP-like protein</fullName>
    </recommendedName>
</protein>
<gene>
    <name evidence="3" type="ORF">BGZ95_007239</name>
</gene>
<evidence type="ECO:0000256" key="2">
    <source>
        <dbReference type="SAM" id="MobiDB-lite"/>
    </source>
</evidence>
<organism evidence="3 4">
    <name type="scientific">Linnemannia exigua</name>
    <dbReference type="NCBI Taxonomy" id="604196"/>
    <lineage>
        <taxon>Eukaryota</taxon>
        <taxon>Fungi</taxon>
        <taxon>Fungi incertae sedis</taxon>
        <taxon>Mucoromycota</taxon>
        <taxon>Mortierellomycotina</taxon>
        <taxon>Mortierellomycetes</taxon>
        <taxon>Mortierellales</taxon>
        <taxon>Mortierellaceae</taxon>
        <taxon>Linnemannia</taxon>
    </lineage>
</organism>
<dbReference type="SMART" id="SM00671">
    <property type="entry name" value="SEL1"/>
    <property type="match status" value="7"/>
</dbReference>
<keyword evidence="4" id="KW-1185">Reference proteome</keyword>
<proteinExistence type="inferred from homology"/>